<evidence type="ECO:0000313" key="3">
    <source>
        <dbReference type="Proteomes" id="UP000321353"/>
    </source>
</evidence>
<dbReference type="Proteomes" id="UP000321353">
    <property type="component" value="Chromosome"/>
</dbReference>
<evidence type="ECO:0000256" key="1">
    <source>
        <dbReference type="ARBA" id="ARBA00006479"/>
    </source>
</evidence>
<organism evidence="2 3">
    <name type="scientific">Stieleria maiorica</name>
    <dbReference type="NCBI Taxonomy" id="2795974"/>
    <lineage>
        <taxon>Bacteria</taxon>
        <taxon>Pseudomonadati</taxon>
        <taxon>Planctomycetota</taxon>
        <taxon>Planctomycetia</taxon>
        <taxon>Pirellulales</taxon>
        <taxon>Pirellulaceae</taxon>
        <taxon>Stieleria</taxon>
    </lineage>
</organism>
<keyword evidence="2" id="KW-0418">Kinase</keyword>
<keyword evidence="2" id="KW-0808">Transferase</keyword>
<dbReference type="EMBL" id="CP036264">
    <property type="protein sequence ID" value="QEG02477.1"/>
    <property type="molecule type" value="Genomic_DNA"/>
</dbReference>
<comment type="similarity">
    <text evidence="1">Belongs to the ROK (NagC/XylR) family.</text>
</comment>
<keyword evidence="3" id="KW-1185">Reference proteome</keyword>
<name>A0A5B9MR12_9BACT</name>
<dbReference type="GO" id="GO:0004340">
    <property type="term" value="F:glucokinase activity"/>
    <property type="evidence" value="ECO:0007669"/>
    <property type="project" value="UniProtKB-EC"/>
</dbReference>
<dbReference type="CDD" id="cd23763">
    <property type="entry name" value="ASKHA_ATPase_ROK"/>
    <property type="match status" value="1"/>
</dbReference>
<dbReference type="PANTHER" id="PTHR18964:SF149">
    <property type="entry name" value="BIFUNCTIONAL UDP-N-ACETYLGLUCOSAMINE 2-EPIMERASE_N-ACETYLMANNOSAMINE KINASE"/>
    <property type="match status" value="1"/>
</dbReference>
<dbReference type="SUPFAM" id="SSF53067">
    <property type="entry name" value="Actin-like ATPase domain"/>
    <property type="match status" value="1"/>
</dbReference>
<dbReference type="Pfam" id="PF00480">
    <property type="entry name" value="ROK"/>
    <property type="match status" value="1"/>
</dbReference>
<dbReference type="Gene3D" id="3.30.420.40">
    <property type="match status" value="2"/>
</dbReference>
<dbReference type="AlphaFoldDB" id="A0A5B9MR12"/>
<dbReference type="InterPro" id="IPR000600">
    <property type="entry name" value="ROK"/>
</dbReference>
<dbReference type="RefSeq" id="WP_147871411.1">
    <property type="nucleotide sequence ID" value="NZ_CP036264.1"/>
</dbReference>
<dbReference type="PANTHER" id="PTHR18964">
    <property type="entry name" value="ROK (REPRESSOR, ORF, KINASE) FAMILY"/>
    <property type="match status" value="1"/>
</dbReference>
<gene>
    <name evidence="2" type="primary">glcK_3</name>
    <name evidence="2" type="ORF">Mal15_65980</name>
</gene>
<dbReference type="KEGG" id="smam:Mal15_65980"/>
<reference evidence="2 3" key="1">
    <citation type="submission" date="2019-02" db="EMBL/GenBank/DDBJ databases">
        <title>Planctomycetal bacteria perform biofilm scaping via a novel small molecule.</title>
        <authorList>
            <person name="Jeske O."/>
            <person name="Boedeker C."/>
            <person name="Wiegand S."/>
            <person name="Breitling P."/>
            <person name="Kallscheuer N."/>
            <person name="Jogler M."/>
            <person name="Rohde M."/>
            <person name="Petersen J."/>
            <person name="Medema M.H."/>
            <person name="Surup F."/>
            <person name="Jogler C."/>
        </authorList>
    </citation>
    <scope>NUCLEOTIDE SEQUENCE [LARGE SCALE GENOMIC DNA]</scope>
    <source>
        <strain evidence="2 3">Mal15</strain>
    </source>
</reference>
<dbReference type="EC" id="2.7.1.2" evidence="2"/>
<evidence type="ECO:0000313" key="2">
    <source>
        <dbReference type="EMBL" id="QEG02477.1"/>
    </source>
</evidence>
<proteinExistence type="inferred from homology"/>
<sequence length="326" mass="34403">MAEKSDDIWIGFDLGGTKMLAIAYDDQYNVLGRRRRKTRGREGSDSGIARIGSTIERLIAENDLDAKRIRGIGIGCPGPIDLDNGRILTTPNLGWDDVDIQKFLQKNFDCPVVVLNDVDAGLYGEYQFGAAKGSRCAVGIFPGTGVGGACVYEGTILQGAGVSCMEIGHTRISSGSRSSGFELPGTLEAEASRLSIAAEAAKAVFRGDAPALAKDAGTDLADIRSGALADSIKAGDKVVRRLVEEASETIGISVVNIIHLLCPDTIVLGGGLVEAMEDLIIGTVTKTARKSVMSVYKDRFRVVAAQLGDDAGVKGAAAWARRKIET</sequence>
<accession>A0A5B9MR12</accession>
<protein>
    <submittedName>
        <fullName evidence="2">Glucokinase</fullName>
        <ecNumber evidence="2">2.7.1.2</ecNumber>
    </submittedName>
</protein>
<dbReference type="InterPro" id="IPR043129">
    <property type="entry name" value="ATPase_NBD"/>
</dbReference>